<dbReference type="GO" id="GO:0008168">
    <property type="term" value="F:methyltransferase activity"/>
    <property type="evidence" value="ECO:0007669"/>
    <property type="project" value="InterPro"/>
</dbReference>
<dbReference type="InterPro" id="IPR005299">
    <property type="entry name" value="MeTrfase_7"/>
</dbReference>
<protein>
    <recommendedName>
        <fullName evidence="6">Jasmonate O-methyltransferase</fullName>
    </recommendedName>
</protein>
<dbReference type="Gene3D" id="3.40.50.150">
    <property type="entry name" value="Vaccinia Virus protein VP39"/>
    <property type="match status" value="1"/>
</dbReference>
<comment type="caution">
    <text evidence="4">The sequence shown here is derived from an EMBL/GenBank/DDBJ whole genome shotgun (WGS) entry which is preliminary data.</text>
</comment>
<keyword evidence="2" id="KW-0479">Metal-binding</keyword>
<dbReference type="EMBL" id="RWGY01000009">
    <property type="protein sequence ID" value="TVU35421.1"/>
    <property type="molecule type" value="Genomic_DNA"/>
</dbReference>
<dbReference type="Gramene" id="TVU35421">
    <property type="protein sequence ID" value="TVU35421"/>
    <property type="gene ID" value="EJB05_17309"/>
</dbReference>
<keyword evidence="3" id="KW-0460">Magnesium</keyword>
<dbReference type="GO" id="GO:0046872">
    <property type="term" value="F:metal ion binding"/>
    <property type="evidence" value="ECO:0007669"/>
    <property type="project" value="UniProtKB-KW"/>
</dbReference>
<sequence length="371" mass="40569">MASSPHCSDKPQSMDGVTVVRMKEGISESSYAKNSSLQKKGMDTLKSFVTESATRVYESVKPERFTIAELGCASGPNAFGLVEDAIRSITGNISRGAPPEFSVLLNDLPTNDFNAVFSRVSEFAAKLKAEAKAEVFLSGVPGSFYGRLFLSRSVHLVCSFNSLHWLSQVPPGLSDETNTPLNKGKMFISSTSPPAVPTAYLKQFQRDFGLFLQSRAAEIVPGGTMILSMLGRKNRGYTDVETTILWDLLSESLSALVSQGLVDQEKVDAYNAPFYAPSPQEIEEEVRREGSFSLDCVQTLEMNLSVTGDAKRDGTMLSMVIRAVQEPMLSHQFGPGIMDALFHKFTELVTKAIMDKGGIMNVNTEMVLVRM</sequence>
<name>A0A5J9VIN5_9POAL</name>
<comment type="similarity">
    <text evidence="1">Belongs to the methyltransferase superfamily. Type-7 methyltransferase family. SABATH subfamily.</text>
</comment>
<organism evidence="4 5">
    <name type="scientific">Eragrostis curvula</name>
    <name type="common">weeping love grass</name>
    <dbReference type="NCBI Taxonomy" id="38414"/>
    <lineage>
        <taxon>Eukaryota</taxon>
        <taxon>Viridiplantae</taxon>
        <taxon>Streptophyta</taxon>
        <taxon>Embryophyta</taxon>
        <taxon>Tracheophyta</taxon>
        <taxon>Spermatophyta</taxon>
        <taxon>Magnoliopsida</taxon>
        <taxon>Liliopsida</taxon>
        <taxon>Poales</taxon>
        <taxon>Poaceae</taxon>
        <taxon>PACMAD clade</taxon>
        <taxon>Chloridoideae</taxon>
        <taxon>Eragrostideae</taxon>
        <taxon>Eragrostidinae</taxon>
        <taxon>Eragrostis</taxon>
    </lineage>
</organism>
<gene>
    <name evidence="4" type="ORF">EJB05_17309</name>
</gene>
<dbReference type="OrthoDB" id="1523883at2759"/>
<dbReference type="Proteomes" id="UP000324897">
    <property type="component" value="Unassembled WGS sequence"/>
</dbReference>
<accession>A0A5J9VIN5</accession>
<dbReference type="InterPro" id="IPR042086">
    <property type="entry name" value="MeTrfase_capping"/>
</dbReference>
<evidence type="ECO:0000313" key="5">
    <source>
        <dbReference type="Proteomes" id="UP000324897"/>
    </source>
</evidence>
<dbReference type="Pfam" id="PF03492">
    <property type="entry name" value="Methyltransf_7"/>
    <property type="match status" value="1"/>
</dbReference>
<evidence type="ECO:0000313" key="4">
    <source>
        <dbReference type="EMBL" id="TVU35421.1"/>
    </source>
</evidence>
<dbReference type="AlphaFoldDB" id="A0A5J9VIN5"/>
<dbReference type="InterPro" id="IPR029063">
    <property type="entry name" value="SAM-dependent_MTases_sf"/>
</dbReference>
<dbReference type="SUPFAM" id="SSF53335">
    <property type="entry name" value="S-adenosyl-L-methionine-dependent methyltransferases"/>
    <property type="match status" value="1"/>
</dbReference>
<keyword evidence="5" id="KW-1185">Reference proteome</keyword>
<proteinExistence type="inferred from homology"/>
<reference evidence="4 5" key="1">
    <citation type="journal article" date="2019" name="Sci. Rep.">
        <title>A high-quality genome of Eragrostis curvula grass provides insights into Poaceae evolution and supports new strategies to enhance forage quality.</title>
        <authorList>
            <person name="Carballo J."/>
            <person name="Santos B.A.C.M."/>
            <person name="Zappacosta D."/>
            <person name="Garbus I."/>
            <person name="Selva J.P."/>
            <person name="Gallo C.A."/>
            <person name="Diaz A."/>
            <person name="Albertini E."/>
            <person name="Caccamo M."/>
            <person name="Echenique V."/>
        </authorList>
    </citation>
    <scope>NUCLEOTIDE SEQUENCE [LARGE SCALE GENOMIC DNA]</scope>
    <source>
        <strain evidence="5">cv. Victoria</strain>
        <tissue evidence="4">Leaf</tissue>
    </source>
</reference>
<feature type="non-terminal residue" evidence="4">
    <location>
        <position position="1"/>
    </location>
</feature>
<evidence type="ECO:0000256" key="2">
    <source>
        <dbReference type="ARBA" id="ARBA00022723"/>
    </source>
</evidence>
<evidence type="ECO:0000256" key="3">
    <source>
        <dbReference type="ARBA" id="ARBA00022842"/>
    </source>
</evidence>
<evidence type="ECO:0000256" key="1">
    <source>
        <dbReference type="ARBA" id="ARBA00008908"/>
    </source>
</evidence>
<evidence type="ECO:0008006" key="6">
    <source>
        <dbReference type="Google" id="ProtNLM"/>
    </source>
</evidence>
<dbReference type="PANTHER" id="PTHR31009">
    <property type="entry name" value="S-ADENOSYL-L-METHIONINE:CARBOXYL METHYLTRANSFERASE FAMILY PROTEIN"/>
    <property type="match status" value="1"/>
</dbReference>
<dbReference type="Gene3D" id="1.10.1200.270">
    <property type="entry name" value="Methyltransferase, alpha-helical capping domain"/>
    <property type="match status" value="1"/>
</dbReference>